<dbReference type="EMBL" id="JAFBBK010000001">
    <property type="protein sequence ID" value="MBM7414705.1"/>
    <property type="molecule type" value="Genomic_DNA"/>
</dbReference>
<evidence type="ECO:0000313" key="3">
    <source>
        <dbReference type="EMBL" id="MBM7414705.1"/>
    </source>
</evidence>
<feature type="compositionally biased region" description="Basic and acidic residues" evidence="1">
    <location>
        <begin position="141"/>
        <end position="161"/>
    </location>
</feature>
<keyword evidence="4" id="KW-1185">Reference proteome</keyword>
<feature type="transmembrane region" description="Helical" evidence="2">
    <location>
        <begin position="75"/>
        <end position="95"/>
    </location>
</feature>
<feature type="compositionally biased region" description="Basic and acidic residues" evidence="1">
    <location>
        <begin position="182"/>
        <end position="197"/>
    </location>
</feature>
<feature type="transmembrane region" description="Helical" evidence="2">
    <location>
        <begin position="35"/>
        <end position="54"/>
    </location>
</feature>
<reference evidence="3 4" key="1">
    <citation type="submission" date="2021-01" db="EMBL/GenBank/DDBJ databases">
        <title>Genomics of switchgrass bacterial isolates.</title>
        <authorList>
            <person name="Shade A."/>
        </authorList>
    </citation>
    <scope>NUCLEOTIDE SEQUENCE [LARGE SCALE GENOMIC DNA]</scope>
    <source>
        <strain evidence="3 4">PvP111</strain>
    </source>
</reference>
<evidence type="ECO:0000313" key="4">
    <source>
        <dbReference type="Proteomes" id="UP000703038"/>
    </source>
</evidence>
<dbReference type="RefSeq" id="WP_204867545.1">
    <property type="nucleotide sequence ID" value="NZ_JAFBBK010000001.1"/>
</dbReference>
<feature type="transmembrane region" description="Helical" evidence="2">
    <location>
        <begin position="115"/>
        <end position="137"/>
    </location>
</feature>
<protein>
    <submittedName>
        <fullName evidence="3">Lipopolysaccharide export LptBFGC system permease protein LptF</fullName>
    </submittedName>
</protein>
<comment type="caution">
    <text evidence="3">The sequence shown here is derived from an EMBL/GenBank/DDBJ whole genome shotgun (WGS) entry which is preliminary data.</text>
</comment>
<proteinExistence type="predicted"/>
<dbReference type="NCBIfam" id="NF037996">
    <property type="entry name" value="B-4DMT"/>
    <property type="match status" value="1"/>
</dbReference>
<sequence>MTGWVVRGVGMALVHVVARVLLALAVSAWPAQGSVLRMITLAAVILVAVVWGGIDGINAHRRGDHGEDRTDFTMLWLKASVVAGVLAGFVCWVFSAVANLAVSSNSLFFEVTSGAAFTILLVFIPTVIAVTVGRWLAGRGDDKQEELRPGKKEDATERDRVTSGAPARGESDADTEVFAPVRDSDRRPNLAKGDRSS</sequence>
<keyword evidence="2" id="KW-0472">Membrane</keyword>
<feature type="region of interest" description="Disordered" evidence="1">
    <location>
        <begin position="141"/>
        <end position="197"/>
    </location>
</feature>
<evidence type="ECO:0000256" key="2">
    <source>
        <dbReference type="SAM" id="Phobius"/>
    </source>
</evidence>
<feature type="transmembrane region" description="Helical" evidence="2">
    <location>
        <begin position="12"/>
        <end position="29"/>
    </location>
</feature>
<evidence type="ECO:0000256" key="1">
    <source>
        <dbReference type="SAM" id="MobiDB-lite"/>
    </source>
</evidence>
<keyword evidence="2" id="KW-0812">Transmembrane</keyword>
<organism evidence="3 4">
    <name type="scientific">Rhodococcoides corynebacterioides</name>
    <dbReference type="NCBI Taxonomy" id="53972"/>
    <lineage>
        <taxon>Bacteria</taxon>
        <taxon>Bacillati</taxon>
        <taxon>Actinomycetota</taxon>
        <taxon>Actinomycetes</taxon>
        <taxon>Mycobacteriales</taxon>
        <taxon>Nocardiaceae</taxon>
        <taxon>Rhodococcoides</taxon>
    </lineage>
</organism>
<name>A0ABS2KRX2_9NOCA</name>
<dbReference type="InterPro" id="IPR047958">
    <property type="entry name" value="B-4DMT-like"/>
</dbReference>
<dbReference type="Proteomes" id="UP000703038">
    <property type="component" value="Unassembled WGS sequence"/>
</dbReference>
<gene>
    <name evidence="3" type="ORF">JOE42_001438</name>
</gene>
<keyword evidence="2" id="KW-1133">Transmembrane helix</keyword>
<accession>A0ABS2KRX2</accession>